<name>A0A9D4BEI7_DREPO</name>
<dbReference type="AlphaFoldDB" id="A0A9D4BEI7"/>
<dbReference type="EMBL" id="JAIWYP010000015">
    <property type="protein sequence ID" value="KAH3700035.1"/>
    <property type="molecule type" value="Genomic_DNA"/>
</dbReference>
<keyword evidence="1" id="KW-0812">Transmembrane</keyword>
<feature type="transmembrane region" description="Helical" evidence="1">
    <location>
        <begin position="329"/>
        <end position="349"/>
    </location>
</feature>
<evidence type="ECO:0000313" key="3">
    <source>
        <dbReference type="Proteomes" id="UP000828390"/>
    </source>
</evidence>
<keyword evidence="3" id="KW-1185">Reference proteome</keyword>
<reference evidence="2" key="2">
    <citation type="submission" date="2020-11" db="EMBL/GenBank/DDBJ databases">
        <authorList>
            <person name="McCartney M.A."/>
            <person name="Auch B."/>
            <person name="Kono T."/>
            <person name="Mallez S."/>
            <person name="Becker A."/>
            <person name="Gohl D.M."/>
            <person name="Silverstein K.A.T."/>
            <person name="Koren S."/>
            <person name="Bechman K.B."/>
            <person name="Herman A."/>
            <person name="Abrahante J.E."/>
            <person name="Garbe J."/>
        </authorList>
    </citation>
    <scope>NUCLEOTIDE SEQUENCE</scope>
    <source>
        <strain evidence="2">Duluth1</strain>
        <tissue evidence="2">Whole animal</tissue>
    </source>
</reference>
<organism evidence="2 3">
    <name type="scientific">Dreissena polymorpha</name>
    <name type="common">Zebra mussel</name>
    <name type="synonym">Mytilus polymorpha</name>
    <dbReference type="NCBI Taxonomy" id="45954"/>
    <lineage>
        <taxon>Eukaryota</taxon>
        <taxon>Metazoa</taxon>
        <taxon>Spiralia</taxon>
        <taxon>Lophotrochozoa</taxon>
        <taxon>Mollusca</taxon>
        <taxon>Bivalvia</taxon>
        <taxon>Autobranchia</taxon>
        <taxon>Heteroconchia</taxon>
        <taxon>Euheterodonta</taxon>
        <taxon>Imparidentia</taxon>
        <taxon>Neoheterodontei</taxon>
        <taxon>Myida</taxon>
        <taxon>Dreissenoidea</taxon>
        <taxon>Dreissenidae</taxon>
        <taxon>Dreissena</taxon>
    </lineage>
</organism>
<reference evidence="2" key="1">
    <citation type="journal article" date="2019" name="bioRxiv">
        <title>The Genome of the Zebra Mussel, Dreissena polymorpha: A Resource for Invasive Species Research.</title>
        <authorList>
            <person name="McCartney M.A."/>
            <person name="Auch B."/>
            <person name="Kono T."/>
            <person name="Mallez S."/>
            <person name="Zhang Y."/>
            <person name="Obille A."/>
            <person name="Becker A."/>
            <person name="Abrahante J.E."/>
            <person name="Garbe J."/>
            <person name="Badalamenti J.P."/>
            <person name="Herman A."/>
            <person name="Mangelson H."/>
            <person name="Liachko I."/>
            <person name="Sullivan S."/>
            <person name="Sone E.D."/>
            <person name="Koren S."/>
            <person name="Silverstein K.A.T."/>
            <person name="Beckman K.B."/>
            <person name="Gohl D.M."/>
        </authorList>
    </citation>
    <scope>NUCLEOTIDE SEQUENCE</scope>
    <source>
        <strain evidence="2">Duluth1</strain>
        <tissue evidence="2">Whole animal</tissue>
    </source>
</reference>
<keyword evidence="1" id="KW-1133">Transmembrane helix</keyword>
<protein>
    <recommendedName>
        <fullName evidence="4">AIG1-type G domain-containing protein</fullName>
    </recommendedName>
</protein>
<dbReference type="Proteomes" id="UP000828390">
    <property type="component" value="Unassembled WGS sequence"/>
</dbReference>
<keyword evidence="1" id="KW-0472">Membrane</keyword>
<evidence type="ECO:0000313" key="2">
    <source>
        <dbReference type="EMBL" id="KAH3700035.1"/>
    </source>
</evidence>
<dbReference type="SUPFAM" id="SSF52540">
    <property type="entry name" value="P-loop containing nucleoside triphosphate hydrolases"/>
    <property type="match status" value="1"/>
</dbReference>
<evidence type="ECO:0000256" key="1">
    <source>
        <dbReference type="SAM" id="Phobius"/>
    </source>
</evidence>
<feature type="non-terminal residue" evidence="2">
    <location>
        <position position="1"/>
    </location>
</feature>
<dbReference type="Gene3D" id="3.40.50.300">
    <property type="entry name" value="P-loop containing nucleotide triphosphate hydrolases"/>
    <property type="match status" value="1"/>
</dbReference>
<proteinExistence type="predicted"/>
<evidence type="ECO:0008006" key="4">
    <source>
        <dbReference type="Google" id="ProtNLM"/>
    </source>
</evidence>
<gene>
    <name evidence="2" type="ORF">DPMN_075001</name>
</gene>
<accession>A0A9D4BEI7</accession>
<sequence>LIEMEDEEKKTMEDEVKKTNEALLREIADLCKREDRKTPEVILLLGSTGVGKSSMVNTIIKALTGKYFYRARSGRGLVGSVTLTFDWFDHCGIATNDLQSLQQKVIGDCWQQLPNIIDAGGMGGKDSPDIQEILEVVLGGFIPPETSITHLQKLQSDNYVGYLKDKYNNCRKEWKVTKVVFVATCSQMLPTDLVDVLQRTLKTFDPETGFLHYDVDVFIVITKCDLVQGMKRFPKAESKETITAAQFKKTEQEIANVFNIKGVQKHTSINWMSYVGDSEDDPDIDNIALQFIKQMMQPKRQKNRIKLDTMPLIMRFKLMLKKFKTKTHFYQMCALIVGIIAVVYVYIAISTPLKI</sequence>
<dbReference type="InterPro" id="IPR027417">
    <property type="entry name" value="P-loop_NTPase"/>
</dbReference>
<comment type="caution">
    <text evidence="2">The sequence shown here is derived from an EMBL/GenBank/DDBJ whole genome shotgun (WGS) entry which is preliminary data.</text>
</comment>